<organism evidence="7 8">
    <name type="scientific">Clostridium cibarium</name>
    <dbReference type="NCBI Taxonomy" id="2762247"/>
    <lineage>
        <taxon>Bacteria</taxon>
        <taxon>Bacillati</taxon>
        <taxon>Bacillota</taxon>
        <taxon>Clostridia</taxon>
        <taxon>Eubacteriales</taxon>
        <taxon>Clostridiaceae</taxon>
        <taxon>Clostridium</taxon>
    </lineage>
</organism>
<accession>A0ABR8PUD0</accession>
<evidence type="ECO:0000256" key="5">
    <source>
        <dbReference type="ARBA" id="ARBA00023136"/>
    </source>
</evidence>
<feature type="transmembrane region" description="Helical" evidence="6">
    <location>
        <begin position="443"/>
        <end position="463"/>
    </location>
</feature>
<dbReference type="InterPro" id="IPR002797">
    <property type="entry name" value="Polysacc_synth"/>
</dbReference>
<dbReference type="PANTHER" id="PTHR30250">
    <property type="entry name" value="PST FAMILY PREDICTED COLANIC ACID TRANSPORTER"/>
    <property type="match status" value="1"/>
</dbReference>
<gene>
    <name evidence="7" type="ORF">H9661_10435</name>
</gene>
<dbReference type="Pfam" id="PF01943">
    <property type="entry name" value="Polysacc_synt"/>
    <property type="match status" value="1"/>
</dbReference>
<sequence>MKKGSLIRSFMSYALGSGITLIIGFFSSPVITRLINPEEYGKFSMFTLVANIAMLAIICGLDQSFVRFFYEEKEKLRPKLLQQSLIIPFILNVVIAVGMLVFYKKLALVFFQSESFFIMIFIIINNTIMLINRFAFLIIRMEQKSRSYSILQVIQKLSYIIGVIVLATPLNKSYLTLVIATVFSNLLSTIIAILLDMKYWRVSSYKKEMLKNDQKVLIAYGIPLVFSGAVTWIFQYVDRIAIKQFSGYEELGVYGAAFSIVALLNAVQSTFTTFWTPVALEKYIENRENKQFFSNMCQYISVAMLYMGIGLILFKDIVVYLLGAEYRSASFIMPFLIFMPIMYTVSETTVIGINFSKKPNYHILISVASCLLNVIGNLILVPMLGAKGAAISTGISYILFYVLRTHISLKFYYVNYKLREFYICIFIIASYALYSTFNKANFFTILFGILSIVIVTVLYKEILRKVYDILKKKFDKQ</sequence>
<feature type="transmembrane region" description="Helical" evidence="6">
    <location>
        <begin position="329"/>
        <end position="351"/>
    </location>
</feature>
<keyword evidence="4 6" id="KW-1133">Transmembrane helix</keyword>
<keyword evidence="8" id="KW-1185">Reference proteome</keyword>
<feature type="transmembrane region" description="Helical" evidence="6">
    <location>
        <begin position="390"/>
        <end position="409"/>
    </location>
</feature>
<feature type="transmembrane region" description="Helical" evidence="6">
    <location>
        <begin position="115"/>
        <end position="136"/>
    </location>
</feature>
<dbReference type="RefSeq" id="WP_191768674.1">
    <property type="nucleotide sequence ID" value="NZ_JACSRA010000015.1"/>
</dbReference>
<evidence type="ECO:0000256" key="4">
    <source>
        <dbReference type="ARBA" id="ARBA00022989"/>
    </source>
</evidence>
<feature type="transmembrane region" description="Helical" evidence="6">
    <location>
        <begin position="85"/>
        <end position="103"/>
    </location>
</feature>
<keyword evidence="5 6" id="KW-0472">Membrane</keyword>
<feature type="transmembrane region" description="Helical" evidence="6">
    <location>
        <begin position="216"/>
        <end position="234"/>
    </location>
</feature>
<dbReference type="EMBL" id="JACSRA010000015">
    <property type="protein sequence ID" value="MBD7911776.1"/>
    <property type="molecule type" value="Genomic_DNA"/>
</dbReference>
<evidence type="ECO:0000256" key="3">
    <source>
        <dbReference type="ARBA" id="ARBA00022692"/>
    </source>
</evidence>
<keyword evidence="2" id="KW-1003">Cell membrane</keyword>
<feature type="transmembrane region" description="Helical" evidence="6">
    <location>
        <begin position="12"/>
        <end position="31"/>
    </location>
</feature>
<feature type="transmembrane region" description="Helical" evidence="6">
    <location>
        <begin position="299"/>
        <end position="323"/>
    </location>
</feature>
<feature type="transmembrane region" description="Helical" evidence="6">
    <location>
        <begin position="254"/>
        <end position="278"/>
    </location>
</feature>
<dbReference type="Proteomes" id="UP000627781">
    <property type="component" value="Unassembled WGS sequence"/>
</dbReference>
<evidence type="ECO:0000313" key="8">
    <source>
        <dbReference type="Proteomes" id="UP000627781"/>
    </source>
</evidence>
<dbReference type="PANTHER" id="PTHR30250:SF11">
    <property type="entry name" value="O-ANTIGEN TRANSPORTER-RELATED"/>
    <property type="match status" value="1"/>
</dbReference>
<feature type="transmembrane region" description="Helical" evidence="6">
    <location>
        <begin position="174"/>
        <end position="195"/>
    </location>
</feature>
<protein>
    <submittedName>
        <fullName evidence="7">Oligosaccharide flippase family protein</fullName>
    </submittedName>
</protein>
<evidence type="ECO:0000256" key="1">
    <source>
        <dbReference type="ARBA" id="ARBA00004651"/>
    </source>
</evidence>
<feature type="transmembrane region" description="Helical" evidence="6">
    <location>
        <begin position="148"/>
        <end position="168"/>
    </location>
</feature>
<keyword evidence="3 6" id="KW-0812">Transmembrane</keyword>
<evidence type="ECO:0000256" key="6">
    <source>
        <dbReference type="SAM" id="Phobius"/>
    </source>
</evidence>
<reference evidence="7 8" key="1">
    <citation type="submission" date="2020-08" db="EMBL/GenBank/DDBJ databases">
        <title>A Genomic Blueprint of the Chicken Gut Microbiome.</title>
        <authorList>
            <person name="Gilroy R."/>
            <person name="Ravi A."/>
            <person name="Getino M."/>
            <person name="Pursley I."/>
            <person name="Horton D.L."/>
            <person name="Alikhan N.-F."/>
            <person name="Baker D."/>
            <person name="Gharbi K."/>
            <person name="Hall N."/>
            <person name="Watson M."/>
            <person name="Adriaenssens E.M."/>
            <person name="Foster-Nyarko E."/>
            <person name="Jarju S."/>
            <person name="Secka A."/>
            <person name="Antonio M."/>
            <person name="Oren A."/>
            <person name="Chaudhuri R."/>
            <person name="La Ragione R.M."/>
            <person name="Hildebrand F."/>
            <person name="Pallen M.J."/>
        </authorList>
    </citation>
    <scope>NUCLEOTIDE SEQUENCE [LARGE SCALE GENOMIC DNA]</scope>
    <source>
        <strain evidence="7 8">Sa3CVN1</strain>
    </source>
</reference>
<evidence type="ECO:0000313" key="7">
    <source>
        <dbReference type="EMBL" id="MBD7911776.1"/>
    </source>
</evidence>
<feature type="transmembrane region" description="Helical" evidence="6">
    <location>
        <begin position="43"/>
        <end position="65"/>
    </location>
</feature>
<evidence type="ECO:0000256" key="2">
    <source>
        <dbReference type="ARBA" id="ARBA00022475"/>
    </source>
</evidence>
<comment type="caution">
    <text evidence="7">The sequence shown here is derived from an EMBL/GenBank/DDBJ whole genome shotgun (WGS) entry which is preliminary data.</text>
</comment>
<proteinExistence type="predicted"/>
<comment type="subcellular location">
    <subcellularLocation>
        <location evidence="1">Cell membrane</location>
        <topology evidence="1">Multi-pass membrane protein</topology>
    </subcellularLocation>
</comment>
<name>A0ABR8PUD0_9CLOT</name>
<feature type="transmembrane region" description="Helical" evidence="6">
    <location>
        <begin position="363"/>
        <end position="384"/>
    </location>
</feature>
<dbReference type="InterPro" id="IPR050833">
    <property type="entry name" value="Poly_Biosynth_Transport"/>
</dbReference>
<feature type="transmembrane region" description="Helical" evidence="6">
    <location>
        <begin position="421"/>
        <end position="437"/>
    </location>
</feature>